<keyword evidence="7 8" id="KW-0472">Membrane</keyword>
<feature type="transmembrane region" description="Helical" evidence="8">
    <location>
        <begin position="17"/>
        <end position="40"/>
    </location>
</feature>
<dbReference type="OrthoDB" id="5622164at2"/>
<dbReference type="GO" id="GO:0005886">
    <property type="term" value="C:plasma membrane"/>
    <property type="evidence" value="ECO:0007669"/>
    <property type="project" value="UniProtKB-SubCell"/>
</dbReference>
<name>A0A177IUV4_9CORY</name>
<feature type="domain" description="ABC transmembrane type-1" evidence="10">
    <location>
        <begin position="64"/>
        <end position="265"/>
    </location>
</feature>
<organism evidence="11 12">
    <name type="scientific">Corynebacterium stationis</name>
    <dbReference type="NCBI Taxonomy" id="1705"/>
    <lineage>
        <taxon>Bacteria</taxon>
        <taxon>Bacillati</taxon>
        <taxon>Actinomycetota</taxon>
        <taxon>Actinomycetes</taxon>
        <taxon>Mycobacteriales</taxon>
        <taxon>Corynebacteriaceae</taxon>
        <taxon>Corynebacterium</taxon>
    </lineage>
</organism>
<dbReference type="InterPro" id="IPR000515">
    <property type="entry name" value="MetI-like"/>
</dbReference>
<comment type="caution">
    <text evidence="11">The sequence shown here is derived from an EMBL/GenBank/DDBJ whole genome shotgun (WGS) entry which is preliminary data.</text>
</comment>
<dbReference type="PANTHER" id="PTHR43357">
    <property type="entry name" value="INNER MEMBRANE ABC TRANSPORTER PERMEASE PROTEIN YDCV"/>
    <property type="match status" value="1"/>
</dbReference>
<protein>
    <submittedName>
        <fullName evidence="11">Spermidine/putrescine ABC transporter permease</fullName>
    </submittedName>
</protein>
<feature type="transmembrane region" description="Helical" evidence="8">
    <location>
        <begin position="244"/>
        <end position="268"/>
    </location>
</feature>
<dbReference type="SUPFAM" id="SSF161098">
    <property type="entry name" value="MetI-like"/>
    <property type="match status" value="1"/>
</dbReference>
<dbReference type="PROSITE" id="PS50928">
    <property type="entry name" value="ABC_TM1"/>
    <property type="match status" value="1"/>
</dbReference>
<evidence type="ECO:0000256" key="1">
    <source>
        <dbReference type="ARBA" id="ARBA00004429"/>
    </source>
</evidence>
<keyword evidence="12" id="KW-1185">Reference proteome</keyword>
<dbReference type="Pfam" id="PF00528">
    <property type="entry name" value="BPD_transp_1"/>
    <property type="match status" value="1"/>
</dbReference>
<evidence type="ECO:0000259" key="10">
    <source>
        <dbReference type="PROSITE" id="PS50928"/>
    </source>
</evidence>
<keyword evidence="3" id="KW-1003">Cell membrane</keyword>
<evidence type="ECO:0000256" key="2">
    <source>
        <dbReference type="ARBA" id="ARBA00022448"/>
    </source>
</evidence>
<feature type="transmembrane region" description="Helical" evidence="8">
    <location>
        <begin position="60"/>
        <end position="87"/>
    </location>
</feature>
<dbReference type="GO" id="GO:0055085">
    <property type="term" value="P:transmembrane transport"/>
    <property type="evidence" value="ECO:0007669"/>
    <property type="project" value="InterPro"/>
</dbReference>
<keyword evidence="4" id="KW-0997">Cell inner membrane</keyword>
<feature type="transmembrane region" description="Helical" evidence="8">
    <location>
        <begin position="99"/>
        <end position="126"/>
    </location>
</feature>
<comment type="similarity">
    <text evidence="8">Belongs to the binding-protein-dependent transport system permease family.</text>
</comment>
<feature type="region of interest" description="Disordered" evidence="9">
    <location>
        <begin position="278"/>
        <end position="323"/>
    </location>
</feature>
<feature type="compositionally biased region" description="Basic and acidic residues" evidence="9">
    <location>
        <begin position="283"/>
        <end position="292"/>
    </location>
</feature>
<dbReference type="PANTHER" id="PTHR43357:SF4">
    <property type="entry name" value="INNER MEMBRANE ABC TRANSPORTER PERMEASE PROTEIN YDCV"/>
    <property type="match status" value="1"/>
</dbReference>
<comment type="subcellular location">
    <subcellularLocation>
        <location evidence="1">Cell inner membrane</location>
        <topology evidence="1">Multi-pass membrane protein</topology>
    </subcellularLocation>
    <subcellularLocation>
        <location evidence="8">Cell membrane</location>
        <topology evidence="8">Multi-pass membrane protein</topology>
    </subcellularLocation>
</comment>
<keyword evidence="2 8" id="KW-0813">Transport</keyword>
<accession>A0A177IUV4</accession>
<dbReference type="CDD" id="cd06261">
    <property type="entry name" value="TM_PBP2"/>
    <property type="match status" value="1"/>
</dbReference>
<evidence type="ECO:0000256" key="8">
    <source>
        <dbReference type="RuleBase" id="RU363032"/>
    </source>
</evidence>
<evidence type="ECO:0000313" key="11">
    <source>
        <dbReference type="EMBL" id="OAH32558.1"/>
    </source>
</evidence>
<reference evidence="12" key="1">
    <citation type="submission" date="2016-02" db="EMBL/GenBank/DDBJ databases">
        <authorList>
            <person name="Kaur G."/>
            <person name="Nair G.R."/>
            <person name="Mayilraj S."/>
        </authorList>
    </citation>
    <scope>NUCLEOTIDE SEQUENCE [LARGE SCALE GENOMIC DNA]</scope>
    <source>
        <strain evidence="12">GA-15</strain>
    </source>
</reference>
<feature type="transmembrane region" description="Helical" evidence="8">
    <location>
        <begin position="146"/>
        <end position="164"/>
    </location>
</feature>
<dbReference type="InterPro" id="IPR035906">
    <property type="entry name" value="MetI-like_sf"/>
</dbReference>
<evidence type="ECO:0000256" key="5">
    <source>
        <dbReference type="ARBA" id="ARBA00022692"/>
    </source>
</evidence>
<sequence>MASAIGQRTRVSKSISWVPVIAIAVFILAPQLGLAAYAFWKGDAGFTFEGFSSLFESSTFLDALILSLSIAVVTIFVLILVLVPAVVAVQLWAPKLQGILNVLCTLPLVIPSIALVAGLMSILSALSSQGRGTFSNSLSQQLQSDTLPVTLIGTYVVLCLPFTYRSINAALTAIPLRTYYEASFSLGSGTWKTLMKIVLPNIRGSIIFSAFFTFALSLGEYTVAATMSYQTLPVYMATLANSDFRASVALSLLSNIITWALLAFAMYYSDRRAKKSSNKTKSVKKESAKGQELENAGIDLKQLPVSPLAHAPHENTKETNAHV</sequence>
<evidence type="ECO:0000256" key="9">
    <source>
        <dbReference type="SAM" id="MobiDB-lite"/>
    </source>
</evidence>
<evidence type="ECO:0000313" key="12">
    <source>
        <dbReference type="Proteomes" id="UP000076947"/>
    </source>
</evidence>
<dbReference type="Gene3D" id="1.10.3720.10">
    <property type="entry name" value="MetI-like"/>
    <property type="match status" value="1"/>
</dbReference>
<feature type="compositionally biased region" description="Basic and acidic residues" evidence="9">
    <location>
        <begin position="311"/>
        <end position="323"/>
    </location>
</feature>
<evidence type="ECO:0000256" key="6">
    <source>
        <dbReference type="ARBA" id="ARBA00022989"/>
    </source>
</evidence>
<gene>
    <name evidence="11" type="ORF">AYJ05_02495</name>
</gene>
<evidence type="ECO:0000256" key="7">
    <source>
        <dbReference type="ARBA" id="ARBA00023136"/>
    </source>
</evidence>
<keyword evidence="6 8" id="KW-1133">Transmembrane helix</keyword>
<evidence type="ECO:0000256" key="3">
    <source>
        <dbReference type="ARBA" id="ARBA00022475"/>
    </source>
</evidence>
<proteinExistence type="inferred from homology"/>
<dbReference type="EMBL" id="LSTQ01000001">
    <property type="protein sequence ID" value="OAH32558.1"/>
    <property type="molecule type" value="Genomic_DNA"/>
</dbReference>
<feature type="transmembrane region" description="Helical" evidence="8">
    <location>
        <begin position="205"/>
        <end position="224"/>
    </location>
</feature>
<dbReference type="AlphaFoldDB" id="A0A177IUV4"/>
<keyword evidence="5 8" id="KW-0812">Transmembrane</keyword>
<evidence type="ECO:0000256" key="4">
    <source>
        <dbReference type="ARBA" id="ARBA00022519"/>
    </source>
</evidence>
<dbReference type="Proteomes" id="UP000076947">
    <property type="component" value="Unassembled WGS sequence"/>
</dbReference>